<evidence type="ECO:0000256" key="1">
    <source>
        <dbReference type="SAM" id="Phobius"/>
    </source>
</evidence>
<keyword evidence="1" id="KW-0812">Transmembrane</keyword>
<name>A0ABP8VP19_9ACTN</name>
<feature type="transmembrane region" description="Helical" evidence="1">
    <location>
        <begin position="51"/>
        <end position="69"/>
    </location>
</feature>
<gene>
    <name evidence="2" type="ORF">GCM10023226_00290</name>
</gene>
<organism evidence="2 3">
    <name type="scientific">Nocardioides nanhaiensis</name>
    <dbReference type="NCBI Taxonomy" id="1476871"/>
    <lineage>
        <taxon>Bacteria</taxon>
        <taxon>Bacillati</taxon>
        <taxon>Actinomycetota</taxon>
        <taxon>Actinomycetes</taxon>
        <taxon>Propionibacteriales</taxon>
        <taxon>Nocardioidaceae</taxon>
        <taxon>Nocardioides</taxon>
    </lineage>
</organism>
<dbReference type="RefSeq" id="WP_345262009.1">
    <property type="nucleotide sequence ID" value="NZ_BAABIM010000001.1"/>
</dbReference>
<evidence type="ECO:0000313" key="2">
    <source>
        <dbReference type="EMBL" id="GAA4668330.1"/>
    </source>
</evidence>
<comment type="caution">
    <text evidence="2">The sequence shown here is derived from an EMBL/GenBank/DDBJ whole genome shotgun (WGS) entry which is preliminary data.</text>
</comment>
<accession>A0ABP8VP19</accession>
<feature type="transmembrane region" description="Helical" evidence="1">
    <location>
        <begin position="114"/>
        <end position="139"/>
    </location>
</feature>
<sequence>MKPLWAVALGWILLALRADVNGFDLYADPLGWLLVMLGVRLLPAAFPSRSALLTLGGVAGTTAVLLWLPSVDSWLRDQDPAVAWAANLPQFGWLALFCWAAGNAARSAGELVPAAWFRTLLAVAVGIVVLPVLVFGAGIVSLDGLASVLVLLGPITFVGVLFWYGTRPWADPVQAAAEQTG</sequence>
<evidence type="ECO:0000313" key="3">
    <source>
        <dbReference type="Proteomes" id="UP001500621"/>
    </source>
</evidence>
<dbReference type="Proteomes" id="UP001500621">
    <property type="component" value="Unassembled WGS sequence"/>
</dbReference>
<feature type="transmembrane region" description="Helical" evidence="1">
    <location>
        <begin position="81"/>
        <end position="102"/>
    </location>
</feature>
<protein>
    <submittedName>
        <fullName evidence="2">Uncharacterized protein</fullName>
    </submittedName>
</protein>
<keyword evidence="1" id="KW-0472">Membrane</keyword>
<proteinExistence type="predicted"/>
<keyword evidence="1" id="KW-1133">Transmembrane helix</keyword>
<dbReference type="EMBL" id="BAABIM010000001">
    <property type="protein sequence ID" value="GAA4668330.1"/>
    <property type="molecule type" value="Genomic_DNA"/>
</dbReference>
<keyword evidence="3" id="KW-1185">Reference proteome</keyword>
<feature type="transmembrane region" description="Helical" evidence="1">
    <location>
        <begin position="145"/>
        <end position="164"/>
    </location>
</feature>
<feature type="transmembrane region" description="Helical" evidence="1">
    <location>
        <begin position="29"/>
        <end position="46"/>
    </location>
</feature>
<reference evidence="3" key="1">
    <citation type="journal article" date="2019" name="Int. J. Syst. Evol. Microbiol.">
        <title>The Global Catalogue of Microorganisms (GCM) 10K type strain sequencing project: providing services to taxonomists for standard genome sequencing and annotation.</title>
        <authorList>
            <consortium name="The Broad Institute Genomics Platform"/>
            <consortium name="The Broad Institute Genome Sequencing Center for Infectious Disease"/>
            <person name="Wu L."/>
            <person name="Ma J."/>
        </authorList>
    </citation>
    <scope>NUCLEOTIDE SEQUENCE [LARGE SCALE GENOMIC DNA]</scope>
    <source>
        <strain evidence="3">JCM 18127</strain>
    </source>
</reference>